<dbReference type="InterPro" id="IPR004045">
    <property type="entry name" value="Glutathione_S-Trfase_N"/>
</dbReference>
<keyword evidence="2" id="KW-0456">Lyase</keyword>
<dbReference type="PROSITE" id="PS50404">
    <property type="entry name" value="GST_NTER"/>
    <property type="match status" value="1"/>
</dbReference>
<dbReference type="GO" id="GO:0006749">
    <property type="term" value="P:glutathione metabolic process"/>
    <property type="evidence" value="ECO:0007669"/>
    <property type="project" value="TreeGrafter"/>
</dbReference>
<dbReference type="EC" id="4.5.1.3" evidence="2"/>
<dbReference type="OrthoDB" id="9799538at2"/>
<dbReference type="CDD" id="cd03043">
    <property type="entry name" value="GST_N_1"/>
    <property type="match status" value="1"/>
</dbReference>
<dbReference type="Pfam" id="PF13410">
    <property type="entry name" value="GST_C_2"/>
    <property type="match status" value="1"/>
</dbReference>
<dbReference type="InterPro" id="IPR036249">
    <property type="entry name" value="Thioredoxin-like_sf"/>
</dbReference>
<dbReference type="InterPro" id="IPR036282">
    <property type="entry name" value="Glutathione-S-Trfase_C_sf"/>
</dbReference>
<dbReference type="AlphaFoldDB" id="A0A128F533"/>
<proteinExistence type="predicted"/>
<dbReference type="GO" id="GO:0006559">
    <property type="term" value="P:L-phenylalanine catabolic process"/>
    <property type="evidence" value="ECO:0007669"/>
    <property type="project" value="TreeGrafter"/>
</dbReference>
<keyword evidence="3" id="KW-1185">Reference proteome</keyword>
<evidence type="ECO:0000313" key="3">
    <source>
        <dbReference type="Proteomes" id="UP000071641"/>
    </source>
</evidence>
<dbReference type="EMBL" id="FIZX01000002">
    <property type="protein sequence ID" value="CZF81514.1"/>
    <property type="molecule type" value="Genomic_DNA"/>
</dbReference>
<dbReference type="GO" id="GO:0016034">
    <property type="term" value="F:maleylacetoacetate isomerase activity"/>
    <property type="evidence" value="ECO:0007669"/>
    <property type="project" value="TreeGrafter"/>
</dbReference>
<organism evidence="2 3">
    <name type="scientific">Grimontia celer</name>
    <dbReference type="NCBI Taxonomy" id="1796497"/>
    <lineage>
        <taxon>Bacteria</taxon>
        <taxon>Pseudomonadati</taxon>
        <taxon>Pseudomonadota</taxon>
        <taxon>Gammaproteobacteria</taxon>
        <taxon>Vibrionales</taxon>
        <taxon>Vibrionaceae</taxon>
        <taxon>Grimontia</taxon>
    </lineage>
</organism>
<sequence length="219" mass="24375">MKLIIANKNYSTWSLRGWLVLRGFDIDFEEVDLDLFTDAFYTEVGKHSGAGKVPVLVDGDVAVWDSLAICEYVNEQYLNGKGWPEGVAQRAKARTLSAEMHSGFTTLRGEMPMNIRARRNVSASDACLKDIARIDEIWTEQMAQFGDKGGWLFGDFSIADVMYAPVALRFLTYGVSVSAEAQRYMEKVLGSVAMKQWIQESKLNTVVVPQGEVGTDVAE</sequence>
<feature type="domain" description="GST N-terminal" evidence="1">
    <location>
        <begin position="1"/>
        <end position="81"/>
    </location>
</feature>
<dbReference type="GO" id="GO:0018834">
    <property type="term" value="F:dichloromethane dehalogenase activity"/>
    <property type="evidence" value="ECO:0007669"/>
    <property type="project" value="UniProtKB-EC"/>
</dbReference>
<dbReference type="RefSeq" id="WP_062663704.1">
    <property type="nucleotide sequence ID" value="NZ_FIZX01000002.1"/>
</dbReference>
<gene>
    <name evidence="2" type="primary">dcmA</name>
    <name evidence="2" type="ORF">GCE9029_02661</name>
</gene>
<reference evidence="3" key="1">
    <citation type="submission" date="2016-02" db="EMBL/GenBank/DDBJ databases">
        <authorList>
            <person name="Rodrigo-Torres Lidia"/>
            <person name="Arahal R.David."/>
        </authorList>
    </citation>
    <scope>NUCLEOTIDE SEQUENCE [LARGE SCALE GENOMIC DNA]</scope>
    <source>
        <strain evidence="3">CECT 9029</strain>
    </source>
</reference>
<evidence type="ECO:0000259" key="1">
    <source>
        <dbReference type="PROSITE" id="PS50404"/>
    </source>
</evidence>
<accession>A0A128F533</accession>
<dbReference type="STRING" id="1796497.GCE9029_02661"/>
<dbReference type="PANTHER" id="PTHR42673">
    <property type="entry name" value="MALEYLACETOACETATE ISOMERASE"/>
    <property type="match status" value="1"/>
</dbReference>
<dbReference type="SUPFAM" id="SSF47616">
    <property type="entry name" value="GST C-terminal domain-like"/>
    <property type="match status" value="1"/>
</dbReference>
<dbReference type="Pfam" id="PF13409">
    <property type="entry name" value="GST_N_2"/>
    <property type="match status" value="1"/>
</dbReference>
<dbReference type="GO" id="GO:0004364">
    <property type="term" value="F:glutathione transferase activity"/>
    <property type="evidence" value="ECO:0007669"/>
    <property type="project" value="TreeGrafter"/>
</dbReference>
<dbReference type="PANTHER" id="PTHR42673:SF4">
    <property type="entry name" value="MALEYLACETOACETATE ISOMERASE"/>
    <property type="match status" value="1"/>
</dbReference>
<dbReference type="Gene3D" id="3.40.30.10">
    <property type="entry name" value="Glutaredoxin"/>
    <property type="match status" value="1"/>
</dbReference>
<dbReference type="Gene3D" id="1.20.1050.10">
    <property type="match status" value="1"/>
</dbReference>
<dbReference type="SUPFAM" id="SSF52833">
    <property type="entry name" value="Thioredoxin-like"/>
    <property type="match status" value="1"/>
</dbReference>
<name>A0A128F533_9GAMM</name>
<protein>
    <submittedName>
        <fullName evidence="2">Dichloromethane dehalogenase</fullName>
        <ecNumber evidence="2">4.5.1.3</ecNumber>
    </submittedName>
</protein>
<evidence type="ECO:0000313" key="2">
    <source>
        <dbReference type="EMBL" id="CZF81514.1"/>
    </source>
</evidence>
<dbReference type="CDD" id="cd03194">
    <property type="entry name" value="GST_C_3"/>
    <property type="match status" value="1"/>
</dbReference>
<dbReference type="Proteomes" id="UP000071641">
    <property type="component" value="Unassembled WGS sequence"/>
</dbReference>